<dbReference type="SUPFAM" id="SSF53474">
    <property type="entry name" value="alpha/beta-Hydrolases"/>
    <property type="match status" value="1"/>
</dbReference>
<dbReference type="Gene3D" id="3.40.50.1820">
    <property type="entry name" value="alpha/beta hydrolase"/>
    <property type="match status" value="1"/>
</dbReference>
<evidence type="ECO:0000313" key="1">
    <source>
        <dbReference type="EMBL" id="MFC0543411.1"/>
    </source>
</evidence>
<accession>A0ABV6MSY2</accession>
<dbReference type="InterPro" id="IPR029058">
    <property type="entry name" value="AB_hydrolase_fold"/>
</dbReference>
<keyword evidence="2" id="KW-1185">Reference proteome</keyword>
<dbReference type="RefSeq" id="WP_273940708.1">
    <property type="nucleotide sequence ID" value="NZ_CP097263.1"/>
</dbReference>
<comment type="caution">
    <text evidence="1">The sequence shown here is derived from an EMBL/GenBank/DDBJ whole genome shotgun (WGS) entry which is preliminary data.</text>
</comment>
<evidence type="ECO:0000313" key="2">
    <source>
        <dbReference type="Proteomes" id="UP001589810"/>
    </source>
</evidence>
<sequence>MTLDWHGPPTGPTVLVLDPAGLADHGALPATWRPLAEHLRIGWARYTGLDGIDALLAGLGPVHLVSSGAGTEAVLRLAVHHADQVNSVVIVDPTPTAEVVRSELAENGVVLRTFVSDESVRVEPAPLGHPDVVGRVVETLLAVEPEHGELADDWEKVRAQVAEALRRARETRL</sequence>
<protein>
    <submittedName>
        <fullName evidence="1">Uncharacterized protein</fullName>
    </submittedName>
</protein>
<dbReference type="EMBL" id="JBHLUD010000005">
    <property type="protein sequence ID" value="MFC0543411.1"/>
    <property type="molecule type" value="Genomic_DNA"/>
</dbReference>
<proteinExistence type="predicted"/>
<name>A0ABV6MSY2_9PSEU</name>
<gene>
    <name evidence="1" type="ORF">ACFFH7_18045</name>
</gene>
<reference evidence="1 2" key="1">
    <citation type="submission" date="2024-09" db="EMBL/GenBank/DDBJ databases">
        <authorList>
            <person name="Sun Q."/>
            <person name="Mori K."/>
        </authorList>
    </citation>
    <scope>NUCLEOTIDE SEQUENCE [LARGE SCALE GENOMIC DNA]</scope>
    <source>
        <strain evidence="1 2">TBRC 1432</strain>
    </source>
</reference>
<organism evidence="1 2">
    <name type="scientific">Kutzneria chonburiensis</name>
    <dbReference type="NCBI Taxonomy" id="1483604"/>
    <lineage>
        <taxon>Bacteria</taxon>
        <taxon>Bacillati</taxon>
        <taxon>Actinomycetota</taxon>
        <taxon>Actinomycetes</taxon>
        <taxon>Pseudonocardiales</taxon>
        <taxon>Pseudonocardiaceae</taxon>
        <taxon>Kutzneria</taxon>
    </lineage>
</organism>
<dbReference type="Proteomes" id="UP001589810">
    <property type="component" value="Unassembled WGS sequence"/>
</dbReference>